<name>A0A0V0H331_SOLCH</name>
<evidence type="ECO:0000256" key="1">
    <source>
        <dbReference type="SAM" id="Phobius"/>
    </source>
</evidence>
<dbReference type="EMBL" id="GEDG01026064">
    <property type="protein sequence ID" value="JAP14798.1"/>
    <property type="molecule type" value="Transcribed_RNA"/>
</dbReference>
<accession>A0A0V0H331</accession>
<proteinExistence type="predicted"/>
<reference evidence="2" key="1">
    <citation type="submission" date="2015-12" db="EMBL/GenBank/DDBJ databases">
        <title>Gene expression during late stages of embryo sac development: a critical building block for successful pollen-pistil interactions.</title>
        <authorList>
            <person name="Liu Y."/>
            <person name="Joly V."/>
            <person name="Sabar M."/>
            <person name="Matton D.P."/>
        </authorList>
    </citation>
    <scope>NUCLEOTIDE SEQUENCE</scope>
</reference>
<keyword evidence="1" id="KW-0812">Transmembrane</keyword>
<organism evidence="2">
    <name type="scientific">Solanum chacoense</name>
    <name type="common">Chaco potato</name>
    <dbReference type="NCBI Taxonomy" id="4108"/>
    <lineage>
        <taxon>Eukaryota</taxon>
        <taxon>Viridiplantae</taxon>
        <taxon>Streptophyta</taxon>
        <taxon>Embryophyta</taxon>
        <taxon>Tracheophyta</taxon>
        <taxon>Spermatophyta</taxon>
        <taxon>Magnoliopsida</taxon>
        <taxon>eudicotyledons</taxon>
        <taxon>Gunneridae</taxon>
        <taxon>Pentapetalae</taxon>
        <taxon>asterids</taxon>
        <taxon>lamiids</taxon>
        <taxon>Solanales</taxon>
        <taxon>Solanaceae</taxon>
        <taxon>Solanoideae</taxon>
        <taxon>Solaneae</taxon>
        <taxon>Solanum</taxon>
    </lineage>
</organism>
<keyword evidence="1" id="KW-1133">Transmembrane helix</keyword>
<evidence type="ECO:0000313" key="2">
    <source>
        <dbReference type="EMBL" id="JAP14798.1"/>
    </source>
</evidence>
<keyword evidence="1" id="KW-0472">Membrane</keyword>
<dbReference type="AlphaFoldDB" id="A0A0V0H331"/>
<feature type="transmembrane region" description="Helical" evidence="1">
    <location>
        <begin position="59"/>
        <end position="78"/>
    </location>
</feature>
<protein>
    <submittedName>
        <fullName evidence="2">Putative ovule protein</fullName>
    </submittedName>
</protein>
<sequence>MQRDEKYIWVPALWLFHQIGLSWYHNIERFAQIGSFQVLLFNVCPSVRKFCKSRLARPSLLKVSLAGAFYFFGFPPGVRSPHWSSD</sequence>
<dbReference type="EMBL" id="GEDG01019126">
    <property type="protein sequence ID" value="JAP20204.1"/>
    <property type="molecule type" value="Transcribed_RNA"/>
</dbReference>